<dbReference type="AlphaFoldDB" id="A0AAV4VA06"/>
<protein>
    <submittedName>
        <fullName evidence="2">Uncharacterized protein</fullName>
    </submittedName>
</protein>
<gene>
    <name evidence="2" type="ORF">CEXT_447801</name>
</gene>
<reference evidence="2 3" key="1">
    <citation type="submission" date="2021-06" db="EMBL/GenBank/DDBJ databases">
        <title>Caerostris extrusa draft genome.</title>
        <authorList>
            <person name="Kono N."/>
            <person name="Arakawa K."/>
        </authorList>
    </citation>
    <scope>NUCLEOTIDE SEQUENCE [LARGE SCALE GENOMIC DNA]</scope>
</reference>
<dbReference type="EMBL" id="BPLR01014150">
    <property type="protein sequence ID" value="GIY66734.1"/>
    <property type="molecule type" value="Genomic_DNA"/>
</dbReference>
<evidence type="ECO:0000313" key="3">
    <source>
        <dbReference type="Proteomes" id="UP001054945"/>
    </source>
</evidence>
<organism evidence="2 3">
    <name type="scientific">Caerostris extrusa</name>
    <name type="common">Bark spider</name>
    <name type="synonym">Caerostris bankana</name>
    <dbReference type="NCBI Taxonomy" id="172846"/>
    <lineage>
        <taxon>Eukaryota</taxon>
        <taxon>Metazoa</taxon>
        <taxon>Ecdysozoa</taxon>
        <taxon>Arthropoda</taxon>
        <taxon>Chelicerata</taxon>
        <taxon>Arachnida</taxon>
        <taxon>Araneae</taxon>
        <taxon>Araneomorphae</taxon>
        <taxon>Entelegynae</taxon>
        <taxon>Araneoidea</taxon>
        <taxon>Araneidae</taxon>
        <taxon>Caerostris</taxon>
    </lineage>
</organism>
<accession>A0AAV4VA06</accession>
<proteinExistence type="predicted"/>
<keyword evidence="3" id="KW-1185">Reference proteome</keyword>
<evidence type="ECO:0000313" key="2">
    <source>
        <dbReference type="EMBL" id="GIY66734.1"/>
    </source>
</evidence>
<name>A0AAV4VA06_CAEEX</name>
<feature type="region of interest" description="Disordered" evidence="1">
    <location>
        <begin position="1"/>
        <end position="24"/>
    </location>
</feature>
<comment type="caution">
    <text evidence="2">The sequence shown here is derived from an EMBL/GenBank/DDBJ whole genome shotgun (WGS) entry which is preliminary data.</text>
</comment>
<sequence length="87" mass="9794">MVQVDDTPAPQKSRRGGEMSNPYARNVLSLSGKGWGKDFKQRFLPSVTAYKETKVSCWKSRKATIACLPNSSFLRLRGGFRLVLLLF</sequence>
<dbReference type="Proteomes" id="UP001054945">
    <property type="component" value="Unassembled WGS sequence"/>
</dbReference>
<evidence type="ECO:0000256" key="1">
    <source>
        <dbReference type="SAM" id="MobiDB-lite"/>
    </source>
</evidence>